<evidence type="ECO:0000313" key="3">
    <source>
        <dbReference type="EMBL" id="MBL0426570.1"/>
    </source>
</evidence>
<sequence length="467" mass="50959">MGRIRNVVVIYAENHSFDNMYGLFPGANGISRATPEQTTQLDHDGRPLPELVVFGPDGKPDPRFPRMPNRPFRIDAPPVNKPPTESLLSPVHAFFHNIEQINGGRNNMFAAMSNTGGYTMGYYDGSVMQVWKWAQEYTLADNFFMGAFGGSYLNHHWLVCACTPRFPNAPASMQVRLDAQGRLEKQPGSPPAREGAVQVFSDGGVPLTADGWAVNTLQPPWQPSGIPPAANGPATHADAAGTSTFRPPLPPQTARTIGDALSDKGVEWAWYAGGWNAAVADGMQPPGTRRSVIYSRASGMNFQPHHQPLNYYLRYAPGTPQRARHLKDGDDFLHAIASGTLPPVSFYKPVGVNTQHPAYTDIMTGDAHIAGVLEKLRASPQWKDMLVIVTYDENGGFWDHVPPPAGDRFGPGSRIPTILVGPTVKRGFIDSTPYDTTSILKFITERFGLQPLPGIRPNMGNLANALK</sequence>
<feature type="region of interest" description="Disordered" evidence="2">
    <location>
        <begin position="59"/>
        <end position="78"/>
    </location>
</feature>
<dbReference type="Pfam" id="PF04185">
    <property type="entry name" value="Phosphoesterase"/>
    <property type="match status" value="1"/>
</dbReference>
<dbReference type="NCBIfam" id="TIGR03397">
    <property type="entry name" value="acid_phos_Burk"/>
    <property type="match status" value="1"/>
</dbReference>
<evidence type="ECO:0000313" key="4">
    <source>
        <dbReference type="Proteomes" id="UP000622707"/>
    </source>
</evidence>
<dbReference type="CDD" id="cd16013">
    <property type="entry name" value="AcpA"/>
    <property type="match status" value="1"/>
</dbReference>
<evidence type="ECO:0000256" key="1">
    <source>
        <dbReference type="ARBA" id="ARBA00022801"/>
    </source>
</evidence>
<dbReference type="Gene3D" id="3.40.720.10">
    <property type="entry name" value="Alkaline Phosphatase, subunit A"/>
    <property type="match status" value="2"/>
</dbReference>
<name>A0ABS1JSN0_9BURK</name>
<evidence type="ECO:0000256" key="2">
    <source>
        <dbReference type="SAM" id="MobiDB-lite"/>
    </source>
</evidence>
<accession>A0ABS1JSN0</accession>
<dbReference type="PANTHER" id="PTHR31956:SF1">
    <property type="entry name" value="NON-SPECIFIC PHOSPHOLIPASE C1"/>
    <property type="match status" value="1"/>
</dbReference>
<keyword evidence="4" id="KW-1185">Reference proteome</keyword>
<proteinExistence type="predicted"/>
<dbReference type="InterPro" id="IPR017768">
    <property type="entry name" value="AcpA"/>
</dbReference>
<comment type="caution">
    <text evidence="3">The sequence shown here is derived from an EMBL/GenBank/DDBJ whole genome shotgun (WGS) entry which is preliminary data.</text>
</comment>
<dbReference type="EMBL" id="JAEQND010000008">
    <property type="protein sequence ID" value="MBL0426570.1"/>
    <property type="molecule type" value="Genomic_DNA"/>
</dbReference>
<keyword evidence="1" id="KW-0378">Hydrolase</keyword>
<dbReference type="Proteomes" id="UP000622707">
    <property type="component" value="Unassembled WGS sequence"/>
</dbReference>
<dbReference type="InterPro" id="IPR007312">
    <property type="entry name" value="Phosphoesterase"/>
</dbReference>
<gene>
    <name evidence="3" type="primary">acpA</name>
    <name evidence="3" type="ORF">JI746_15755</name>
</gene>
<dbReference type="InterPro" id="IPR017850">
    <property type="entry name" value="Alkaline_phosphatase_core_sf"/>
</dbReference>
<protein>
    <submittedName>
        <fullName evidence="3">Acid phosphatase</fullName>
    </submittedName>
</protein>
<feature type="region of interest" description="Disordered" evidence="2">
    <location>
        <begin position="220"/>
        <end position="249"/>
    </location>
</feature>
<reference evidence="3 4" key="1">
    <citation type="journal article" date="2017" name="Int. J. Syst. Evol. Microbiol.">
        <title>Ramlibacter alkalitolerans sp. nov., alkali-tolerant bacterium isolated from soil of ginseng.</title>
        <authorList>
            <person name="Lee D.H."/>
            <person name="Cha C.J."/>
        </authorList>
    </citation>
    <scope>NUCLEOTIDE SEQUENCE [LARGE SCALE GENOMIC DNA]</scope>
    <source>
        <strain evidence="3 4">KACC 19305</strain>
    </source>
</reference>
<dbReference type="PANTHER" id="PTHR31956">
    <property type="entry name" value="NON-SPECIFIC PHOSPHOLIPASE C4-RELATED"/>
    <property type="match status" value="1"/>
</dbReference>
<organism evidence="3 4">
    <name type="scientific">Ramlibacter alkalitolerans</name>
    <dbReference type="NCBI Taxonomy" id="2039631"/>
    <lineage>
        <taxon>Bacteria</taxon>
        <taxon>Pseudomonadati</taxon>
        <taxon>Pseudomonadota</taxon>
        <taxon>Betaproteobacteria</taxon>
        <taxon>Burkholderiales</taxon>
        <taxon>Comamonadaceae</taxon>
        <taxon>Ramlibacter</taxon>
    </lineage>
</organism>
<dbReference type="SUPFAM" id="SSF53649">
    <property type="entry name" value="Alkaline phosphatase-like"/>
    <property type="match status" value="1"/>
</dbReference>